<protein>
    <submittedName>
        <fullName evidence="1">Uncharacterized protein</fullName>
    </submittedName>
</protein>
<dbReference type="Proteomes" id="UP000464658">
    <property type="component" value="Chromosome"/>
</dbReference>
<dbReference type="GO" id="GO:0016705">
    <property type="term" value="F:oxidoreductase activity, acting on paired donors, with incorporation or reduction of molecular oxygen"/>
    <property type="evidence" value="ECO:0007669"/>
    <property type="project" value="InterPro"/>
</dbReference>
<dbReference type="SUPFAM" id="SSF51679">
    <property type="entry name" value="Bacterial luciferase-like"/>
    <property type="match status" value="1"/>
</dbReference>
<gene>
    <name evidence="1" type="ORF">BsIDN1_35580</name>
</gene>
<name>A0A5S9M8Q8_BACIA</name>
<sequence length="130" mass="14919">MVQVVLAPDLQENLDYHLPLQHISHLKNTIPALELYRQSFRPSDVLKEPYAMVGVTVFAADQTERAEYLATSHYQRFLSLIRNTPGKLKAPVDSMDGLWSPYEKAMVDEQLSSTIIGDKEKKKNRIRSLY</sequence>
<dbReference type="GO" id="GO:0005829">
    <property type="term" value="C:cytosol"/>
    <property type="evidence" value="ECO:0007669"/>
    <property type="project" value="TreeGrafter"/>
</dbReference>
<dbReference type="Gene3D" id="3.20.20.30">
    <property type="entry name" value="Luciferase-like domain"/>
    <property type="match status" value="1"/>
</dbReference>
<dbReference type="PANTHER" id="PTHR30137">
    <property type="entry name" value="LUCIFERASE-LIKE MONOOXYGENASE"/>
    <property type="match status" value="1"/>
</dbReference>
<evidence type="ECO:0000313" key="2">
    <source>
        <dbReference type="Proteomes" id="UP000464658"/>
    </source>
</evidence>
<dbReference type="InterPro" id="IPR036661">
    <property type="entry name" value="Luciferase-like_sf"/>
</dbReference>
<evidence type="ECO:0000313" key="1">
    <source>
        <dbReference type="EMBL" id="BBP89940.1"/>
    </source>
</evidence>
<dbReference type="AlphaFoldDB" id="A0A5S9M8Q8"/>
<dbReference type="InterPro" id="IPR050766">
    <property type="entry name" value="Bact_Lucif_Oxidored"/>
</dbReference>
<accession>A0A5S9M8Q8</accession>
<reference evidence="1 2" key="1">
    <citation type="submission" date="2019-12" db="EMBL/GenBank/DDBJ databases">
        <title>Full genome sequence of a Bacillus safensis strain isolated from commercially available natto in Indonesia.</title>
        <authorList>
            <person name="Yoshida M."/>
            <person name="Uomi M."/>
            <person name="Waturangi D."/>
            <person name="Ekaputri J.J."/>
            <person name="Setiamarga D.H.E."/>
        </authorList>
    </citation>
    <scope>NUCLEOTIDE SEQUENCE [LARGE SCALE GENOMIC DNA]</scope>
    <source>
        <strain evidence="1 2">IDN1</strain>
    </source>
</reference>
<organism evidence="1 2">
    <name type="scientific">Bacillus safensis</name>
    <dbReference type="NCBI Taxonomy" id="561879"/>
    <lineage>
        <taxon>Bacteria</taxon>
        <taxon>Bacillati</taxon>
        <taxon>Bacillota</taxon>
        <taxon>Bacilli</taxon>
        <taxon>Bacillales</taxon>
        <taxon>Bacillaceae</taxon>
        <taxon>Bacillus</taxon>
    </lineage>
</organism>
<proteinExistence type="predicted"/>
<dbReference type="PANTHER" id="PTHR30137:SF6">
    <property type="entry name" value="LUCIFERASE-LIKE MONOOXYGENASE"/>
    <property type="match status" value="1"/>
</dbReference>
<dbReference type="EMBL" id="AP021906">
    <property type="protein sequence ID" value="BBP89940.1"/>
    <property type="molecule type" value="Genomic_DNA"/>
</dbReference>